<dbReference type="GO" id="GO:0005634">
    <property type="term" value="C:nucleus"/>
    <property type="evidence" value="ECO:0007669"/>
    <property type="project" value="InterPro"/>
</dbReference>
<evidence type="ECO:0000256" key="6">
    <source>
        <dbReference type="ARBA" id="ARBA00022490"/>
    </source>
</evidence>
<evidence type="ECO:0000256" key="1">
    <source>
        <dbReference type="ARBA" id="ARBA00000900"/>
    </source>
</evidence>
<evidence type="ECO:0000256" key="15">
    <source>
        <dbReference type="SAM" id="Coils"/>
    </source>
</evidence>
<keyword evidence="14" id="KW-0479">Metal-binding</keyword>
<comment type="pathway">
    <text evidence="4">Protein modification; protein ubiquitination.</text>
</comment>
<dbReference type="SUPFAM" id="SSF50978">
    <property type="entry name" value="WD40 repeat-like"/>
    <property type="match status" value="1"/>
</dbReference>
<dbReference type="Gene3D" id="2.130.10.10">
    <property type="entry name" value="YVTN repeat-like/Quinoprotein amine dehydrogenase"/>
    <property type="match status" value="1"/>
</dbReference>
<keyword evidence="12" id="KW-0234">DNA repair</keyword>
<gene>
    <name evidence="18" type="ORF">H696_05466</name>
</gene>
<sequence length="536" mass="57076">MGDGESPTKRARTADLAAADDRQADSCTICLGPWGSSGGHRLVATSCGHLFGESCIIRWLAEQSVCPSCMAPTHANTLRPIFSAAIVTQDVARVATLEGTVAALEAELRHVSHDRQNLHAALARARARIADLETRLQREINARISAERSVPGSPGLPAGQLASAPFLSVACSESRVFDVDPIHGFLVTATRAPNGQGFSLLKTSLNAPDQVAYVHRAHASHVRDMQFSPRGDAVLLTASIDKSAKLFCMSSDRTICPFNLPAGISSCAWLADSPFGLALGLLNGTTHLFDTRFPSVAREVLPPPHGRPIPVQGLVPAALGSWLTGGHAAKEASPGAEHEDRSPEEAAAASPKPGLFISTLSGSFLAVDGRPAVPVDKLLPESLRPPANFRQLVSVSFDETSQQLYQLFRASTGETCALVRGCFAGCANASCCRRFACATVSPLILCRVHNFSLGRAPHFVSIDQAREKILVNRFSDGRAVLEMHTGGEGTFGNPPTTGSVDAISFVRHFQHPSYGDFVGWTDSKSLEIRRINTPNA</sequence>
<dbReference type="SMART" id="SM00184">
    <property type="entry name" value="RING"/>
    <property type="match status" value="1"/>
</dbReference>
<organism evidence="18">
    <name type="scientific">Fonticula alba</name>
    <name type="common">Slime mold</name>
    <dbReference type="NCBI Taxonomy" id="691883"/>
    <lineage>
        <taxon>Eukaryota</taxon>
        <taxon>Rotosphaerida</taxon>
        <taxon>Fonticulaceae</taxon>
        <taxon>Fonticula</taxon>
    </lineage>
</organism>
<dbReference type="OrthoDB" id="8062037at2759"/>
<dbReference type="GO" id="GO:0036297">
    <property type="term" value="P:interstrand cross-link repair"/>
    <property type="evidence" value="ECO:0007669"/>
    <property type="project" value="InterPro"/>
</dbReference>
<keyword evidence="6" id="KW-0963">Cytoplasm</keyword>
<evidence type="ECO:0000256" key="14">
    <source>
        <dbReference type="PROSITE-ProRule" id="PRU00175"/>
    </source>
</evidence>
<comment type="catalytic activity">
    <reaction evidence="1">
        <text>S-ubiquitinyl-[E2 ubiquitin-conjugating enzyme]-L-cysteine + [acceptor protein]-L-lysine = [E2 ubiquitin-conjugating enzyme]-L-cysteine + N(6)-ubiquitinyl-[acceptor protein]-L-lysine.</text>
        <dbReference type="EC" id="2.3.2.27"/>
    </reaction>
</comment>
<keyword evidence="11" id="KW-0833">Ubl conjugation pathway</keyword>
<evidence type="ECO:0000256" key="7">
    <source>
        <dbReference type="ARBA" id="ARBA00022574"/>
    </source>
</evidence>
<evidence type="ECO:0000256" key="9">
    <source>
        <dbReference type="ARBA" id="ARBA00022737"/>
    </source>
</evidence>
<dbReference type="AlphaFoldDB" id="A0A058Z190"/>
<dbReference type="RefSeq" id="XP_009497567.1">
    <property type="nucleotide sequence ID" value="XM_009499292.1"/>
</dbReference>
<evidence type="ECO:0000256" key="16">
    <source>
        <dbReference type="SAM" id="MobiDB-lite"/>
    </source>
</evidence>
<dbReference type="SMART" id="SM00320">
    <property type="entry name" value="WD40"/>
    <property type="match status" value="2"/>
</dbReference>
<evidence type="ECO:0000256" key="2">
    <source>
        <dbReference type="ARBA" id="ARBA00004322"/>
    </source>
</evidence>
<keyword evidence="13" id="KW-0539">Nucleus</keyword>
<evidence type="ECO:0000256" key="4">
    <source>
        <dbReference type="ARBA" id="ARBA00004906"/>
    </source>
</evidence>
<evidence type="ECO:0000256" key="12">
    <source>
        <dbReference type="ARBA" id="ARBA00023204"/>
    </source>
</evidence>
<dbReference type="eggNOG" id="KOG1645">
    <property type="taxonomic scope" value="Eukaryota"/>
</dbReference>
<accession>A0A058Z190</accession>
<dbReference type="PROSITE" id="PS50089">
    <property type="entry name" value="ZF_RING_2"/>
    <property type="match status" value="1"/>
</dbReference>
<dbReference type="Pfam" id="PF13639">
    <property type="entry name" value="zf-RING_2"/>
    <property type="match status" value="1"/>
</dbReference>
<comment type="subcellular location">
    <subcellularLocation>
        <location evidence="3">Cytoplasm</location>
    </subcellularLocation>
    <subcellularLocation>
        <location evidence="2">Nucleus</location>
        <location evidence="2">PML body</location>
    </subcellularLocation>
</comment>
<dbReference type="InterPro" id="IPR036322">
    <property type="entry name" value="WD40_repeat_dom_sf"/>
</dbReference>
<keyword evidence="10" id="KW-0227">DNA damage</keyword>
<dbReference type="InterPro" id="IPR037381">
    <property type="entry name" value="RFWD3"/>
</dbReference>
<dbReference type="GO" id="GO:0061630">
    <property type="term" value="F:ubiquitin protein ligase activity"/>
    <property type="evidence" value="ECO:0007669"/>
    <property type="project" value="UniProtKB-EC"/>
</dbReference>
<dbReference type="InterPro" id="IPR015943">
    <property type="entry name" value="WD40/YVTN_repeat-like_dom_sf"/>
</dbReference>
<evidence type="ECO:0000313" key="19">
    <source>
        <dbReference type="Proteomes" id="UP000030693"/>
    </source>
</evidence>
<dbReference type="InterPro" id="IPR056527">
    <property type="entry name" value="WD40_RFWD3"/>
</dbReference>
<dbReference type="GeneID" id="20530191"/>
<keyword evidence="14" id="KW-0862">Zinc</keyword>
<dbReference type="Proteomes" id="UP000030693">
    <property type="component" value="Unassembled WGS sequence"/>
</dbReference>
<name>A0A058Z190_FONAL</name>
<dbReference type="InterPro" id="IPR001680">
    <property type="entry name" value="WD40_rpt"/>
</dbReference>
<dbReference type="GO" id="GO:0016567">
    <property type="term" value="P:protein ubiquitination"/>
    <property type="evidence" value="ECO:0007669"/>
    <property type="project" value="InterPro"/>
</dbReference>
<dbReference type="Gene3D" id="3.30.40.10">
    <property type="entry name" value="Zinc/RING finger domain, C3HC4 (zinc finger)"/>
    <property type="match status" value="1"/>
</dbReference>
<evidence type="ECO:0000313" key="18">
    <source>
        <dbReference type="EMBL" id="KCV68000.1"/>
    </source>
</evidence>
<dbReference type="Pfam" id="PF23419">
    <property type="entry name" value="WD40_RFWD3"/>
    <property type="match status" value="1"/>
</dbReference>
<feature type="domain" description="RING-type" evidence="17">
    <location>
        <begin position="27"/>
        <end position="69"/>
    </location>
</feature>
<dbReference type="GO" id="GO:0005737">
    <property type="term" value="C:cytoplasm"/>
    <property type="evidence" value="ECO:0007669"/>
    <property type="project" value="UniProtKB-SubCell"/>
</dbReference>
<evidence type="ECO:0000256" key="10">
    <source>
        <dbReference type="ARBA" id="ARBA00022763"/>
    </source>
</evidence>
<dbReference type="PANTHER" id="PTHR16047">
    <property type="entry name" value="RFWD3 PROTEIN"/>
    <property type="match status" value="1"/>
</dbReference>
<reference evidence="18" key="1">
    <citation type="submission" date="2013-04" db="EMBL/GenBank/DDBJ databases">
        <title>The Genome Sequence of Fonticula alba ATCC 38817.</title>
        <authorList>
            <consortium name="The Broad Institute Genomics Platform"/>
            <person name="Russ C."/>
            <person name="Cuomo C."/>
            <person name="Burger G."/>
            <person name="Gray M.W."/>
            <person name="Holland P.W.H."/>
            <person name="King N."/>
            <person name="Lang F.B.F."/>
            <person name="Roger A.J."/>
            <person name="Ruiz-Trillo I."/>
            <person name="Brown M."/>
            <person name="Walker B."/>
            <person name="Young S."/>
            <person name="Zeng Q."/>
            <person name="Gargeya S."/>
            <person name="Fitzgerald M."/>
            <person name="Haas B."/>
            <person name="Abouelleil A."/>
            <person name="Allen A.W."/>
            <person name="Alvarado L."/>
            <person name="Arachchi H.M."/>
            <person name="Berlin A.M."/>
            <person name="Chapman S.B."/>
            <person name="Gainer-Dewar J."/>
            <person name="Goldberg J."/>
            <person name="Griggs A."/>
            <person name="Gujja S."/>
            <person name="Hansen M."/>
            <person name="Howarth C."/>
            <person name="Imamovic A."/>
            <person name="Ireland A."/>
            <person name="Larimer J."/>
            <person name="McCowan C."/>
            <person name="Murphy C."/>
            <person name="Pearson M."/>
            <person name="Poon T.W."/>
            <person name="Priest M."/>
            <person name="Roberts A."/>
            <person name="Saif S."/>
            <person name="Shea T."/>
            <person name="Sisk P."/>
            <person name="Sykes S."/>
            <person name="Wortman J."/>
            <person name="Nusbaum C."/>
            <person name="Birren B."/>
        </authorList>
    </citation>
    <scope>NUCLEOTIDE SEQUENCE [LARGE SCALE GENOMIC DNA]</scope>
    <source>
        <strain evidence="18">ATCC 38817</strain>
    </source>
</reference>
<evidence type="ECO:0000256" key="3">
    <source>
        <dbReference type="ARBA" id="ARBA00004496"/>
    </source>
</evidence>
<feature type="coiled-coil region" evidence="15">
    <location>
        <begin position="115"/>
        <end position="149"/>
    </location>
</feature>
<feature type="region of interest" description="Disordered" evidence="16">
    <location>
        <begin position="327"/>
        <end position="350"/>
    </location>
</feature>
<dbReference type="EC" id="2.3.2.27" evidence="5"/>
<protein>
    <recommendedName>
        <fullName evidence="5">RING-type E3 ubiquitin transferase</fullName>
        <ecNumber evidence="5">2.3.2.27</ecNumber>
    </recommendedName>
</protein>
<dbReference type="SUPFAM" id="SSF57850">
    <property type="entry name" value="RING/U-box"/>
    <property type="match status" value="1"/>
</dbReference>
<evidence type="ECO:0000256" key="8">
    <source>
        <dbReference type="ARBA" id="ARBA00022679"/>
    </source>
</evidence>
<keyword evidence="7" id="KW-0853">WD repeat</keyword>
<dbReference type="EMBL" id="KB932211">
    <property type="protein sequence ID" value="KCV68000.1"/>
    <property type="molecule type" value="Genomic_DNA"/>
</dbReference>
<keyword evidence="14" id="KW-0863">Zinc-finger</keyword>
<keyword evidence="19" id="KW-1185">Reference proteome</keyword>
<keyword evidence="15" id="KW-0175">Coiled coil</keyword>
<evidence type="ECO:0000259" key="17">
    <source>
        <dbReference type="PROSITE" id="PS50089"/>
    </source>
</evidence>
<keyword evidence="8" id="KW-0808">Transferase</keyword>
<dbReference type="InterPro" id="IPR013083">
    <property type="entry name" value="Znf_RING/FYVE/PHD"/>
</dbReference>
<dbReference type="InterPro" id="IPR001841">
    <property type="entry name" value="Znf_RING"/>
</dbReference>
<evidence type="ECO:0000256" key="11">
    <source>
        <dbReference type="ARBA" id="ARBA00022786"/>
    </source>
</evidence>
<dbReference type="PANTHER" id="PTHR16047:SF7">
    <property type="entry name" value="E3 UBIQUITIN-PROTEIN LIGASE RFWD3"/>
    <property type="match status" value="1"/>
</dbReference>
<dbReference type="STRING" id="691883.A0A058Z190"/>
<keyword evidence="9" id="KW-0677">Repeat</keyword>
<evidence type="ECO:0000256" key="13">
    <source>
        <dbReference type="ARBA" id="ARBA00023242"/>
    </source>
</evidence>
<dbReference type="GO" id="GO:0008270">
    <property type="term" value="F:zinc ion binding"/>
    <property type="evidence" value="ECO:0007669"/>
    <property type="project" value="UniProtKB-KW"/>
</dbReference>
<proteinExistence type="predicted"/>
<evidence type="ECO:0000256" key="5">
    <source>
        <dbReference type="ARBA" id="ARBA00012483"/>
    </source>
</evidence>